<comment type="pathway">
    <text evidence="2 6">Cofactor biosynthesis; molybdopterin biosynthesis.</text>
</comment>
<dbReference type="CDD" id="cd00887">
    <property type="entry name" value="MoeA"/>
    <property type="match status" value="1"/>
</dbReference>
<comment type="cofactor">
    <cofactor evidence="6">
        <name>Mg(2+)</name>
        <dbReference type="ChEBI" id="CHEBI:18420"/>
    </cofactor>
</comment>
<dbReference type="EMBL" id="JAHWXT010000001">
    <property type="protein sequence ID" value="MCF0263879.1"/>
    <property type="molecule type" value="Genomic_DNA"/>
</dbReference>
<dbReference type="GO" id="GO:0005829">
    <property type="term" value="C:cytosol"/>
    <property type="evidence" value="ECO:0007669"/>
    <property type="project" value="TreeGrafter"/>
</dbReference>
<sequence>MSCSGQGLIGLDQALAAYSTVELRAVQTLPLVEAHQHYLAHDVLSEIALPLFTQSAVDGYALKSEDILAGITVFELVGEIRAGIEEYVQIESGQCVRIFTGGKLPDSADTVARQEIVSKLDSRISLNQALNKGTDIRYQGEELSIGTILAKQGQYLKSGLVASLSMAGVKEVSVFNRPRIAVLITGDEVSKSLDNSAQVFDANSPMVLTWLKERGFYSIHLEHVIDDETVLKKALANALDHYDLVITTGGVSVGDYDLIRPVSLALGANEIFWQVAQKPGKPIYFAEYKKPNQSSYLLGLPGNPAAVFVCLEIHVFTLLKAMQGLKEAKPEWEKASLSEAVKGDSREQLLRMKLNVDEQGQLSVSKLKKQQSHMLSNLSEANVIGRIPVFNDAENCPKFIEFIRL</sequence>
<evidence type="ECO:0000256" key="4">
    <source>
        <dbReference type="ARBA" id="ARBA00023150"/>
    </source>
</evidence>
<dbReference type="Pfam" id="PF00994">
    <property type="entry name" value="MoCF_biosynth"/>
    <property type="match status" value="1"/>
</dbReference>
<accession>A0A8X8GBS1</accession>
<dbReference type="Gene3D" id="2.170.190.11">
    <property type="entry name" value="Molybdopterin biosynthesis moea protein, domain 3"/>
    <property type="match status" value="1"/>
</dbReference>
<keyword evidence="6" id="KW-0479">Metal-binding</keyword>
<evidence type="ECO:0000256" key="6">
    <source>
        <dbReference type="RuleBase" id="RU365090"/>
    </source>
</evidence>
<dbReference type="Pfam" id="PF03453">
    <property type="entry name" value="MoeA_N"/>
    <property type="match status" value="1"/>
</dbReference>
<evidence type="ECO:0000313" key="9">
    <source>
        <dbReference type="Proteomes" id="UP000887320"/>
    </source>
</evidence>
<dbReference type="Gene3D" id="3.40.980.10">
    <property type="entry name" value="MoaB/Mog-like domain"/>
    <property type="match status" value="1"/>
</dbReference>
<dbReference type="Gene3D" id="3.90.105.10">
    <property type="entry name" value="Molybdopterin biosynthesis moea protein, domain 2"/>
    <property type="match status" value="1"/>
</dbReference>
<dbReference type="RefSeq" id="WP_234622890.1">
    <property type="nucleotide sequence ID" value="NZ_JAHWXT010000001.1"/>
</dbReference>
<evidence type="ECO:0000256" key="3">
    <source>
        <dbReference type="ARBA" id="ARBA00010763"/>
    </source>
</evidence>
<dbReference type="Gene3D" id="2.40.340.10">
    <property type="entry name" value="MoeA, C-terminal, domain IV"/>
    <property type="match status" value="1"/>
</dbReference>
<dbReference type="PANTHER" id="PTHR10192">
    <property type="entry name" value="MOLYBDOPTERIN BIOSYNTHESIS PROTEIN"/>
    <property type="match status" value="1"/>
</dbReference>
<reference evidence="8" key="1">
    <citation type="submission" date="2021-07" db="EMBL/GenBank/DDBJ databases">
        <authorList>
            <person name="Fernandez M."/>
            <person name="Pereira P."/>
            <person name="Torres Tejerizo G.A."/>
            <person name="Gonzalez P."/>
            <person name="Agostini E."/>
        </authorList>
    </citation>
    <scope>NUCLEOTIDE SEQUENCE</scope>
    <source>
        <strain evidence="8">SFC 500-1A</strain>
    </source>
</reference>
<dbReference type="InterPro" id="IPR001453">
    <property type="entry name" value="MoaB/Mog_dom"/>
</dbReference>
<dbReference type="SUPFAM" id="SSF53218">
    <property type="entry name" value="Molybdenum cofactor biosynthesis proteins"/>
    <property type="match status" value="1"/>
</dbReference>
<evidence type="ECO:0000256" key="2">
    <source>
        <dbReference type="ARBA" id="ARBA00005046"/>
    </source>
</evidence>
<dbReference type="AlphaFoldDB" id="A0A8X8GBS1"/>
<dbReference type="NCBIfam" id="TIGR00177">
    <property type="entry name" value="molyb_syn"/>
    <property type="match status" value="1"/>
</dbReference>
<keyword evidence="6" id="KW-0500">Molybdenum</keyword>
<dbReference type="EC" id="2.10.1.1" evidence="6"/>
<dbReference type="InterPro" id="IPR038987">
    <property type="entry name" value="MoeA-like"/>
</dbReference>
<gene>
    <name evidence="8" type="ORF">KW868_05275</name>
</gene>
<dbReference type="InterPro" id="IPR005110">
    <property type="entry name" value="MoeA_linker/N"/>
</dbReference>
<comment type="caution">
    <text evidence="8">The sequence shown here is derived from an EMBL/GenBank/DDBJ whole genome shotgun (WGS) entry which is preliminary data.</text>
</comment>
<dbReference type="PANTHER" id="PTHR10192:SF5">
    <property type="entry name" value="GEPHYRIN"/>
    <property type="match status" value="1"/>
</dbReference>
<keyword evidence="6" id="KW-0808">Transferase</keyword>
<dbReference type="InterPro" id="IPR036688">
    <property type="entry name" value="MoeA_C_domain_IV_sf"/>
</dbReference>
<feature type="domain" description="MoaB/Mog" evidence="7">
    <location>
        <begin position="181"/>
        <end position="321"/>
    </location>
</feature>
<dbReference type="SUPFAM" id="SSF63867">
    <property type="entry name" value="MoeA C-terminal domain-like"/>
    <property type="match status" value="1"/>
</dbReference>
<dbReference type="GO" id="GO:0006777">
    <property type="term" value="P:Mo-molybdopterin cofactor biosynthetic process"/>
    <property type="evidence" value="ECO:0007669"/>
    <property type="project" value="UniProtKB-UniRule"/>
</dbReference>
<evidence type="ECO:0000259" key="7">
    <source>
        <dbReference type="SMART" id="SM00852"/>
    </source>
</evidence>
<comment type="catalytic activity">
    <reaction evidence="5">
        <text>adenylyl-molybdopterin + molybdate = Mo-molybdopterin + AMP + H(+)</text>
        <dbReference type="Rhea" id="RHEA:35047"/>
        <dbReference type="ChEBI" id="CHEBI:15378"/>
        <dbReference type="ChEBI" id="CHEBI:36264"/>
        <dbReference type="ChEBI" id="CHEBI:62727"/>
        <dbReference type="ChEBI" id="CHEBI:71302"/>
        <dbReference type="ChEBI" id="CHEBI:456215"/>
        <dbReference type="EC" id="2.10.1.1"/>
    </reaction>
</comment>
<dbReference type="InterPro" id="IPR036135">
    <property type="entry name" value="MoeA_linker/N_sf"/>
</dbReference>
<dbReference type="Proteomes" id="UP000887320">
    <property type="component" value="Unassembled WGS sequence"/>
</dbReference>
<dbReference type="InterPro" id="IPR005111">
    <property type="entry name" value="MoeA_C_domain_IV"/>
</dbReference>
<evidence type="ECO:0000256" key="5">
    <source>
        <dbReference type="ARBA" id="ARBA00047317"/>
    </source>
</evidence>
<evidence type="ECO:0000313" key="8">
    <source>
        <dbReference type="EMBL" id="MCF0263879.1"/>
    </source>
</evidence>
<comment type="function">
    <text evidence="1 6">Catalyzes the insertion of molybdate into adenylated molybdopterin with the concomitant release of AMP.</text>
</comment>
<dbReference type="SMART" id="SM00852">
    <property type="entry name" value="MoCF_biosynth"/>
    <property type="match status" value="1"/>
</dbReference>
<dbReference type="GO" id="GO:0061599">
    <property type="term" value="F:molybdopterin molybdotransferase activity"/>
    <property type="evidence" value="ECO:0007669"/>
    <property type="project" value="UniProtKB-UniRule"/>
</dbReference>
<organism evidence="8 9">
    <name type="scientific">Acinetobacter guillouiae</name>
    <name type="common">Acinetobacter genomosp. 11</name>
    <dbReference type="NCBI Taxonomy" id="106649"/>
    <lineage>
        <taxon>Bacteria</taxon>
        <taxon>Pseudomonadati</taxon>
        <taxon>Pseudomonadota</taxon>
        <taxon>Gammaproteobacteria</taxon>
        <taxon>Moraxellales</taxon>
        <taxon>Moraxellaceae</taxon>
        <taxon>Acinetobacter</taxon>
    </lineage>
</organism>
<keyword evidence="4 6" id="KW-0501">Molybdenum cofactor biosynthesis</keyword>
<name>A0A8X8GBS1_ACIGI</name>
<keyword evidence="6" id="KW-0460">Magnesium</keyword>
<dbReference type="GO" id="GO:0046872">
    <property type="term" value="F:metal ion binding"/>
    <property type="evidence" value="ECO:0007669"/>
    <property type="project" value="UniProtKB-UniRule"/>
</dbReference>
<dbReference type="Pfam" id="PF03454">
    <property type="entry name" value="MoeA_C"/>
    <property type="match status" value="1"/>
</dbReference>
<dbReference type="SUPFAM" id="SSF63882">
    <property type="entry name" value="MoeA N-terminal region -like"/>
    <property type="match status" value="1"/>
</dbReference>
<evidence type="ECO:0000256" key="1">
    <source>
        <dbReference type="ARBA" id="ARBA00002901"/>
    </source>
</evidence>
<protein>
    <recommendedName>
        <fullName evidence="6">Molybdopterin molybdenumtransferase</fullName>
        <ecNumber evidence="6">2.10.1.1</ecNumber>
    </recommendedName>
</protein>
<dbReference type="InterPro" id="IPR036425">
    <property type="entry name" value="MoaB/Mog-like_dom_sf"/>
</dbReference>
<comment type="similarity">
    <text evidence="3 6">Belongs to the MoeA family.</text>
</comment>
<proteinExistence type="inferred from homology"/>